<dbReference type="InterPro" id="IPR023404">
    <property type="entry name" value="rSAM_horseshoe"/>
</dbReference>
<dbReference type="PANTHER" id="PTHR42731">
    <property type="entry name" value="SLL1084 PROTEIN"/>
    <property type="match status" value="1"/>
</dbReference>
<reference evidence="2 3" key="1">
    <citation type="submission" date="2018-06" db="EMBL/GenBank/DDBJ databases">
        <authorList>
            <consortium name="Pathogen Informatics"/>
            <person name="Doyle S."/>
        </authorList>
    </citation>
    <scope>NUCLEOTIDE SEQUENCE [LARGE SCALE GENOMIC DNA]</scope>
    <source>
        <strain evidence="2 3">NCTC10571</strain>
    </source>
</reference>
<feature type="domain" description="Radical SAM core" evidence="1">
    <location>
        <begin position="244"/>
        <end position="479"/>
    </location>
</feature>
<organism evidence="2 3">
    <name type="scientific">Megamonas hypermegale</name>
    <dbReference type="NCBI Taxonomy" id="158847"/>
    <lineage>
        <taxon>Bacteria</taxon>
        <taxon>Bacillati</taxon>
        <taxon>Bacillota</taxon>
        <taxon>Negativicutes</taxon>
        <taxon>Selenomonadales</taxon>
        <taxon>Selenomonadaceae</taxon>
        <taxon>Megamonas</taxon>
    </lineage>
</organism>
<dbReference type="STRING" id="1122216.GCA_000423385_00214"/>
<name>A0A378NTN7_9FIRM</name>
<dbReference type="GO" id="GO:0003824">
    <property type="term" value="F:catalytic activity"/>
    <property type="evidence" value="ECO:0007669"/>
    <property type="project" value="InterPro"/>
</dbReference>
<proteinExistence type="predicted"/>
<sequence>MNWKLKQQLQEMLKQEQGYKIFPGGFRKRFALGYPNSYFVGMSNLGFHIIYDQINNRNDSACERFFLPDKNLIDDYTRTHTPLMSMETQTPLHDFALIGFAISFEMDYFNILQMLSLGKVKLLANERTEKDPIIIAGGPCATFNPEPLSLFIDAFIIGEGEETINNFLDVYNDPSNENLSRKELLFKLAQVPGVYVPCFYDHIYDENNKLSAIKTNDDVPQKVSRQWIRDLDAYDGKTVITTENTEFNLFLIETSRGCGRHCRFCMAGYCFRKPRHRSLDKLLSYLPQAKNLNKKVGLMGPAISDYPQINELCSHIRNQDMPMSVASFRADSVTQELVNALAQSGQRTLTLAPEAGSEKIRHIINKGIEEEHLFKSISMGINAGVKNYRLYIMVGLPNEDENDIKAIVDMTIRLKQYMEKLGSKGTLTLSINPFIAKPCTPFQWSAMADLKQTEKYFKYIKSELKKYKNIEVQFESTKESFIQGILARGDRKISQVIYEAHLNGGSKAFKRALKTFKINADDYLYRNFDKEELLPWDSLDMGFTKDYLWKELQTALQEKHTIQCFDGCKRCGVCK</sequence>
<dbReference type="Pfam" id="PF04055">
    <property type="entry name" value="Radical_SAM"/>
    <property type="match status" value="1"/>
</dbReference>
<dbReference type="Gene3D" id="3.80.30.20">
    <property type="entry name" value="tm_1862 like domain"/>
    <property type="match status" value="1"/>
</dbReference>
<evidence type="ECO:0000259" key="1">
    <source>
        <dbReference type="PROSITE" id="PS51918"/>
    </source>
</evidence>
<dbReference type="NCBIfam" id="TIGR03960">
    <property type="entry name" value="rSAM_fuse_unch"/>
    <property type="match status" value="1"/>
</dbReference>
<dbReference type="SUPFAM" id="SSF102114">
    <property type="entry name" value="Radical SAM enzymes"/>
    <property type="match status" value="1"/>
</dbReference>
<dbReference type="InterPro" id="IPR006638">
    <property type="entry name" value="Elp3/MiaA/NifB-like_rSAM"/>
</dbReference>
<dbReference type="GO" id="GO:0051536">
    <property type="term" value="F:iron-sulfur cluster binding"/>
    <property type="evidence" value="ECO:0007669"/>
    <property type="project" value="InterPro"/>
</dbReference>
<dbReference type="InterPro" id="IPR058240">
    <property type="entry name" value="rSAM_sf"/>
</dbReference>
<dbReference type="Pfam" id="PF19864">
    <property type="entry name" value="Radical_SAM_N2"/>
    <property type="match status" value="1"/>
</dbReference>
<dbReference type="Proteomes" id="UP000255234">
    <property type="component" value="Unassembled WGS sequence"/>
</dbReference>
<dbReference type="PROSITE" id="PS51918">
    <property type="entry name" value="RADICAL_SAM"/>
    <property type="match status" value="1"/>
</dbReference>
<dbReference type="Gene3D" id="3.40.50.280">
    <property type="entry name" value="Cobalamin-binding domain"/>
    <property type="match status" value="1"/>
</dbReference>
<dbReference type="InterPro" id="IPR023862">
    <property type="entry name" value="CHP03960_rSAM"/>
</dbReference>
<dbReference type="CDD" id="cd01335">
    <property type="entry name" value="Radical_SAM"/>
    <property type="match status" value="1"/>
</dbReference>
<dbReference type="SFLD" id="SFLDS00029">
    <property type="entry name" value="Radical_SAM"/>
    <property type="match status" value="1"/>
</dbReference>
<dbReference type="InterPro" id="IPR045784">
    <property type="entry name" value="Radical_SAM_N2"/>
</dbReference>
<protein>
    <submittedName>
        <fullName evidence="2">Radical SAM family uncharacterized protein</fullName>
    </submittedName>
</protein>
<evidence type="ECO:0000313" key="2">
    <source>
        <dbReference type="EMBL" id="STY71730.1"/>
    </source>
</evidence>
<dbReference type="RefSeq" id="WP_115151961.1">
    <property type="nucleotide sequence ID" value="NZ_UGPP01000001.1"/>
</dbReference>
<dbReference type="SMART" id="SM00729">
    <property type="entry name" value="Elp3"/>
    <property type="match status" value="1"/>
</dbReference>
<dbReference type="EMBL" id="UGPP01000001">
    <property type="protein sequence ID" value="STY71730.1"/>
    <property type="molecule type" value="Genomic_DNA"/>
</dbReference>
<evidence type="ECO:0000313" key="3">
    <source>
        <dbReference type="Proteomes" id="UP000255234"/>
    </source>
</evidence>
<gene>
    <name evidence="2" type="ORF">NCTC10571_01893</name>
</gene>
<dbReference type="AlphaFoldDB" id="A0A378NTN7"/>
<dbReference type="PANTHER" id="PTHR42731:SF5">
    <property type="entry name" value="RADICAL SAM DOMAIN PROTEIN"/>
    <property type="match status" value="1"/>
</dbReference>
<dbReference type="SFLD" id="SFLDG01082">
    <property type="entry name" value="B12-binding_domain_containing"/>
    <property type="match status" value="1"/>
</dbReference>
<dbReference type="InterPro" id="IPR007197">
    <property type="entry name" value="rSAM"/>
</dbReference>
<accession>A0A378NTN7</accession>